<dbReference type="Proteomes" id="UP001060215">
    <property type="component" value="Chromosome 4"/>
</dbReference>
<sequence>MAYGPCLGVTIPWLLARKIWTFVVVGTNFVCGLWTCLLWSLDLPVVVFGPACCGL</sequence>
<organism evidence="1 2">
    <name type="scientific">Camellia lanceoleosa</name>
    <dbReference type="NCBI Taxonomy" id="1840588"/>
    <lineage>
        <taxon>Eukaryota</taxon>
        <taxon>Viridiplantae</taxon>
        <taxon>Streptophyta</taxon>
        <taxon>Embryophyta</taxon>
        <taxon>Tracheophyta</taxon>
        <taxon>Spermatophyta</taxon>
        <taxon>Magnoliopsida</taxon>
        <taxon>eudicotyledons</taxon>
        <taxon>Gunneridae</taxon>
        <taxon>Pentapetalae</taxon>
        <taxon>asterids</taxon>
        <taxon>Ericales</taxon>
        <taxon>Theaceae</taxon>
        <taxon>Camellia</taxon>
    </lineage>
</organism>
<dbReference type="EMBL" id="CM045761">
    <property type="protein sequence ID" value="KAI8015004.1"/>
    <property type="molecule type" value="Genomic_DNA"/>
</dbReference>
<name>A0ACC0HPP7_9ERIC</name>
<gene>
    <name evidence="1" type="ORF">LOK49_LG05G00566</name>
</gene>
<comment type="caution">
    <text evidence="1">The sequence shown here is derived from an EMBL/GenBank/DDBJ whole genome shotgun (WGS) entry which is preliminary data.</text>
</comment>
<evidence type="ECO:0000313" key="2">
    <source>
        <dbReference type="Proteomes" id="UP001060215"/>
    </source>
</evidence>
<keyword evidence="2" id="KW-1185">Reference proteome</keyword>
<protein>
    <submittedName>
        <fullName evidence="1">Uncharacterized protein</fullName>
    </submittedName>
</protein>
<evidence type="ECO:0000313" key="1">
    <source>
        <dbReference type="EMBL" id="KAI8015004.1"/>
    </source>
</evidence>
<proteinExistence type="predicted"/>
<reference evidence="1 2" key="1">
    <citation type="journal article" date="2022" name="Plant J.">
        <title>Chromosome-level genome of Camellia lanceoleosa provides a valuable resource for understanding genome evolution and self-incompatibility.</title>
        <authorList>
            <person name="Gong W."/>
            <person name="Xiao S."/>
            <person name="Wang L."/>
            <person name="Liao Z."/>
            <person name="Chang Y."/>
            <person name="Mo W."/>
            <person name="Hu G."/>
            <person name="Li W."/>
            <person name="Zhao G."/>
            <person name="Zhu H."/>
            <person name="Hu X."/>
            <person name="Ji K."/>
            <person name="Xiang X."/>
            <person name="Song Q."/>
            <person name="Yuan D."/>
            <person name="Jin S."/>
            <person name="Zhang L."/>
        </authorList>
    </citation>
    <scope>NUCLEOTIDE SEQUENCE [LARGE SCALE GENOMIC DNA]</scope>
    <source>
        <strain evidence="1">SQ_2022a</strain>
    </source>
</reference>
<accession>A0ACC0HPP7</accession>